<dbReference type="CDD" id="cd08977">
    <property type="entry name" value="SusD"/>
    <property type="match status" value="1"/>
</dbReference>
<dbReference type="Proteomes" id="UP000474567">
    <property type="component" value="Unassembled WGS sequence"/>
</dbReference>
<gene>
    <name evidence="9" type="ORF">FLACOL7796_04267</name>
</gene>
<evidence type="ECO:0000259" key="8">
    <source>
        <dbReference type="Pfam" id="PF14322"/>
    </source>
</evidence>
<dbReference type="InterPro" id="IPR011990">
    <property type="entry name" value="TPR-like_helical_dom_sf"/>
</dbReference>
<dbReference type="Pfam" id="PF07980">
    <property type="entry name" value="SusD_RagB"/>
    <property type="match status" value="1"/>
</dbReference>
<protein>
    <submittedName>
        <fullName evidence="9">SusD-like protein P2</fullName>
    </submittedName>
</protein>
<evidence type="ECO:0000259" key="7">
    <source>
        <dbReference type="Pfam" id="PF07980"/>
    </source>
</evidence>
<keyword evidence="4" id="KW-0472">Membrane</keyword>
<dbReference type="EMBL" id="CADCST010000136">
    <property type="protein sequence ID" value="CAA9202431.1"/>
    <property type="molecule type" value="Genomic_DNA"/>
</dbReference>
<evidence type="ECO:0000256" key="1">
    <source>
        <dbReference type="ARBA" id="ARBA00004442"/>
    </source>
</evidence>
<feature type="domain" description="SusD-like N-terminal" evidence="8">
    <location>
        <begin position="93"/>
        <end position="230"/>
    </location>
</feature>
<keyword evidence="5" id="KW-0998">Cell outer membrane</keyword>
<sequence length="464" mass="51902">MKTFYLTIKQFLWVSILFMLNSCDSFVDVELPKSQLINTTVFEDYPTANAAIIDIYANIRDKGMLTGAGLGISNQLGNFADEIISTQNPNNPSLNFYNNSLLASNTSVSGYWNITYNQIYAANAVIEGVAASKNLSVDQKKQLTGEALFIRALLHFYLVNVFGDVPYITQTDYKKNSTVSRTPTGEVYQNYIADLENAIAVLPDTATTSDVERVRPNKSTAQGLLARIYLYNKSYPEAANMASAVLNHEGLYVLEQNIAKVFLIGSKETIWQLQSGNAGLNTAEASFFTFTSGPPPLVSLSDNLVNSFKPNDLRKSNWIKTITKGTATWYHPYKYKENKSTSVSKEYSIVFRLAEQYLIRAEARAQQGDLIGAKEDLNKIRLRAGLSGTTAQTQQEILDGILLERRWEFFTERGHRFFDLKRTGKLDSTLTGLKLGWNTTDILFPIPESELSTNPNLRPQNPGY</sequence>
<reference evidence="9 10" key="1">
    <citation type="submission" date="2020-02" db="EMBL/GenBank/DDBJ databases">
        <authorList>
            <person name="Criscuolo A."/>
        </authorList>
    </citation>
    <scope>NUCLEOTIDE SEQUENCE [LARGE SCALE GENOMIC DNA]</scope>
    <source>
        <strain evidence="9">CECT7796</strain>
    </source>
</reference>
<evidence type="ECO:0000313" key="10">
    <source>
        <dbReference type="Proteomes" id="UP000474567"/>
    </source>
</evidence>
<evidence type="ECO:0000256" key="6">
    <source>
        <dbReference type="SAM" id="SignalP"/>
    </source>
</evidence>
<proteinExistence type="inferred from homology"/>
<comment type="similarity">
    <text evidence="2">Belongs to the SusD family.</text>
</comment>
<evidence type="ECO:0000313" key="9">
    <source>
        <dbReference type="EMBL" id="CAA9202431.1"/>
    </source>
</evidence>
<evidence type="ECO:0000256" key="2">
    <source>
        <dbReference type="ARBA" id="ARBA00006275"/>
    </source>
</evidence>
<dbReference type="Gene3D" id="1.25.40.390">
    <property type="match status" value="1"/>
</dbReference>
<dbReference type="Pfam" id="PF14322">
    <property type="entry name" value="SusD-like_3"/>
    <property type="match status" value="1"/>
</dbReference>
<dbReference type="RefSeq" id="WP_173968081.1">
    <property type="nucleotide sequence ID" value="NZ_CADCST010000136.1"/>
</dbReference>
<keyword evidence="10" id="KW-1185">Reference proteome</keyword>
<comment type="caution">
    <text evidence="9">The sequence shown here is derived from an EMBL/GenBank/DDBJ whole genome shotgun (WGS) entry which is preliminary data.</text>
</comment>
<evidence type="ECO:0000256" key="4">
    <source>
        <dbReference type="ARBA" id="ARBA00023136"/>
    </source>
</evidence>
<feature type="chain" id="PRO_5045037167" evidence="6">
    <location>
        <begin position="28"/>
        <end position="464"/>
    </location>
</feature>
<keyword evidence="3 6" id="KW-0732">Signal</keyword>
<evidence type="ECO:0000256" key="5">
    <source>
        <dbReference type="ARBA" id="ARBA00023237"/>
    </source>
</evidence>
<accession>A0ABN7ERI2</accession>
<dbReference type="InterPro" id="IPR033985">
    <property type="entry name" value="SusD-like_N"/>
</dbReference>
<evidence type="ECO:0000256" key="3">
    <source>
        <dbReference type="ARBA" id="ARBA00022729"/>
    </source>
</evidence>
<comment type="subcellular location">
    <subcellularLocation>
        <location evidence="1">Cell outer membrane</location>
    </subcellularLocation>
</comment>
<feature type="domain" description="RagB/SusD" evidence="7">
    <location>
        <begin position="319"/>
        <end position="464"/>
    </location>
</feature>
<dbReference type="InterPro" id="IPR012944">
    <property type="entry name" value="SusD_RagB_dom"/>
</dbReference>
<dbReference type="SUPFAM" id="SSF48452">
    <property type="entry name" value="TPR-like"/>
    <property type="match status" value="1"/>
</dbReference>
<name>A0ABN7ERI2_9FLAO</name>
<organism evidence="9 10">
    <name type="scientific">Flavobacterium collinsii</name>
    <dbReference type="NCBI Taxonomy" id="1114861"/>
    <lineage>
        <taxon>Bacteria</taxon>
        <taxon>Pseudomonadati</taxon>
        <taxon>Bacteroidota</taxon>
        <taxon>Flavobacteriia</taxon>
        <taxon>Flavobacteriales</taxon>
        <taxon>Flavobacteriaceae</taxon>
        <taxon>Flavobacterium</taxon>
    </lineage>
</organism>
<feature type="signal peptide" evidence="6">
    <location>
        <begin position="1"/>
        <end position="27"/>
    </location>
</feature>